<feature type="non-terminal residue" evidence="4">
    <location>
        <position position="90"/>
    </location>
</feature>
<name>A0AA38CSB2_TAXCH</name>
<reference evidence="4 5" key="1">
    <citation type="journal article" date="2021" name="Nat. Plants">
        <title>The Taxus genome provides insights into paclitaxel biosynthesis.</title>
        <authorList>
            <person name="Xiong X."/>
            <person name="Gou J."/>
            <person name="Liao Q."/>
            <person name="Li Y."/>
            <person name="Zhou Q."/>
            <person name="Bi G."/>
            <person name="Li C."/>
            <person name="Du R."/>
            <person name="Wang X."/>
            <person name="Sun T."/>
            <person name="Guo L."/>
            <person name="Liang H."/>
            <person name="Lu P."/>
            <person name="Wu Y."/>
            <person name="Zhang Z."/>
            <person name="Ro D.K."/>
            <person name="Shang Y."/>
            <person name="Huang S."/>
            <person name="Yan J."/>
        </authorList>
    </citation>
    <scope>NUCLEOTIDE SEQUENCE [LARGE SCALE GENOMIC DNA]</scope>
    <source>
        <strain evidence="4">Ta-2019</strain>
    </source>
</reference>
<dbReference type="PANTHER" id="PTHR43860">
    <property type="entry name" value="BETAINE ALDEHYDE DEHYDROGENASE"/>
    <property type="match status" value="1"/>
</dbReference>
<evidence type="ECO:0000256" key="2">
    <source>
        <dbReference type="ARBA" id="ARBA00023027"/>
    </source>
</evidence>
<evidence type="ECO:0000259" key="3">
    <source>
        <dbReference type="Pfam" id="PF00171"/>
    </source>
</evidence>
<comment type="caution">
    <text evidence="4">The sequence shown here is derived from an EMBL/GenBank/DDBJ whole genome shotgun (WGS) entry which is preliminary data.</text>
</comment>
<feature type="domain" description="Aldehyde dehydrogenase" evidence="3">
    <location>
        <begin position="2"/>
        <end position="88"/>
    </location>
</feature>
<dbReference type="AlphaFoldDB" id="A0AA38CSB2"/>
<evidence type="ECO:0000313" key="5">
    <source>
        <dbReference type="Proteomes" id="UP000824469"/>
    </source>
</evidence>
<proteinExistence type="inferred from homology"/>
<evidence type="ECO:0000256" key="1">
    <source>
        <dbReference type="ARBA" id="ARBA00009986"/>
    </source>
</evidence>
<dbReference type="InterPro" id="IPR016161">
    <property type="entry name" value="Ald_DH/histidinol_DH"/>
</dbReference>
<dbReference type="PANTHER" id="PTHR43860:SF2">
    <property type="entry name" value="BETAINE ALDEHYDE DEHYDROGENASE-RELATED"/>
    <property type="match status" value="1"/>
</dbReference>
<evidence type="ECO:0000313" key="4">
    <source>
        <dbReference type="EMBL" id="KAH9301999.1"/>
    </source>
</evidence>
<dbReference type="Gene3D" id="3.40.309.10">
    <property type="entry name" value="Aldehyde Dehydrogenase, Chain A, domain 2"/>
    <property type="match status" value="1"/>
</dbReference>
<organism evidence="4 5">
    <name type="scientific">Taxus chinensis</name>
    <name type="common">Chinese yew</name>
    <name type="synonym">Taxus wallichiana var. chinensis</name>
    <dbReference type="NCBI Taxonomy" id="29808"/>
    <lineage>
        <taxon>Eukaryota</taxon>
        <taxon>Viridiplantae</taxon>
        <taxon>Streptophyta</taxon>
        <taxon>Embryophyta</taxon>
        <taxon>Tracheophyta</taxon>
        <taxon>Spermatophyta</taxon>
        <taxon>Pinopsida</taxon>
        <taxon>Pinidae</taxon>
        <taxon>Conifers II</taxon>
        <taxon>Cupressales</taxon>
        <taxon>Taxaceae</taxon>
        <taxon>Taxus</taxon>
    </lineage>
</organism>
<dbReference type="InterPro" id="IPR016163">
    <property type="entry name" value="Ald_DH_C"/>
</dbReference>
<accession>A0AA38CSB2</accession>
<sequence>YKKILQLISTAKDEGASVLCGGERPIHLKKGYYIEPTILSVNPSTQIWKEEVFGPVLSFTTFRTEDEAIDLANDTQYGLGGAVLSKDADV</sequence>
<dbReference type="Pfam" id="PF00171">
    <property type="entry name" value="Aldedh"/>
    <property type="match status" value="1"/>
</dbReference>
<dbReference type="InterPro" id="IPR015590">
    <property type="entry name" value="Aldehyde_DH_dom"/>
</dbReference>
<dbReference type="EMBL" id="JAHRHJ020000009">
    <property type="protein sequence ID" value="KAH9301999.1"/>
    <property type="molecule type" value="Genomic_DNA"/>
</dbReference>
<feature type="non-terminal residue" evidence="4">
    <location>
        <position position="1"/>
    </location>
</feature>
<dbReference type="Proteomes" id="UP000824469">
    <property type="component" value="Unassembled WGS sequence"/>
</dbReference>
<protein>
    <recommendedName>
        <fullName evidence="3">Aldehyde dehydrogenase domain-containing protein</fullName>
    </recommendedName>
</protein>
<keyword evidence="2" id="KW-0520">NAD</keyword>
<dbReference type="GO" id="GO:0004029">
    <property type="term" value="F:aldehyde dehydrogenase (NAD+) activity"/>
    <property type="evidence" value="ECO:0007669"/>
    <property type="project" value="UniProtKB-ARBA"/>
</dbReference>
<comment type="similarity">
    <text evidence="1">Belongs to the aldehyde dehydrogenase family.</text>
</comment>
<keyword evidence="5" id="KW-1185">Reference proteome</keyword>
<gene>
    <name evidence="4" type="ORF">KI387_013582</name>
</gene>
<dbReference type="SUPFAM" id="SSF53720">
    <property type="entry name" value="ALDH-like"/>
    <property type="match status" value="1"/>
</dbReference>